<dbReference type="GO" id="GO:0017004">
    <property type="term" value="P:cytochrome complex assembly"/>
    <property type="evidence" value="ECO:0007669"/>
    <property type="project" value="UniProtKB-KW"/>
</dbReference>
<dbReference type="InterPro" id="IPR050553">
    <property type="entry name" value="Thioredoxin_ResA/DsbE_sf"/>
</dbReference>
<feature type="domain" description="Thioredoxin" evidence="6">
    <location>
        <begin position="129"/>
        <end position="266"/>
    </location>
</feature>
<evidence type="ECO:0000313" key="8">
    <source>
        <dbReference type="Proteomes" id="UP000598997"/>
    </source>
</evidence>
<accession>A0A917DM93</accession>
<dbReference type="PANTHER" id="PTHR42852">
    <property type="entry name" value="THIOL:DISULFIDE INTERCHANGE PROTEIN DSBE"/>
    <property type="match status" value="1"/>
</dbReference>
<keyword evidence="3" id="KW-1015">Disulfide bond</keyword>
<dbReference type="SUPFAM" id="SSF52833">
    <property type="entry name" value="Thioredoxin-like"/>
    <property type="match status" value="1"/>
</dbReference>
<protein>
    <submittedName>
        <fullName evidence="7">Thiol:disulfide interchange protein</fullName>
    </submittedName>
</protein>
<feature type="transmembrane region" description="Helical" evidence="5">
    <location>
        <begin position="43"/>
        <end position="63"/>
    </location>
</feature>
<keyword evidence="5" id="KW-0472">Membrane</keyword>
<evidence type="ECO:0000256" key="1">
    <source>
        <dbReference type="ARBA" id="ARBA00004196"/>
    </source>
</evidence>
<dbReference type="GO" id="GO:0030313">
    <property type="term" value="C:cell envelope"/>
    <property type="evidence" value="ECO:0007669"/>
    <property type="project" value="UniProtKB-SubCell"/>
</dbReference>
<organism evidence="7 8">
    <name type="scientific">Croceicoccus pelagius</name>
    <dbReference type="NCBI Taxonomy" id="1703341"/>
    <lineage>
        <taxon>Bacteria</taxon>
        <taxon>Pseudomonadati</taxon>
        <taxon>Pseudomonadota</taxon>
        <taxon>Alphaproteobacteria</taxon>
        <taxon>Sphingomonadales</taxon>
        <taxon>Erythrobacteraceae</taxon>
        <taxon>Croceicoccus</taxon>
    </lineage>
</organism>
<feature type="transmembrane region" description="Helical" evidence="5">
    <location>
        <begin position="12"/>
        <end position="31"/>
    </location>
</feature>
<dbReference type="RefSeq" id="WP_082924338.1">
    <property type="nucleotide sequence ID" value="NZ_BMIO01000008.1"/>
</dbReference>
<dbReference type="PROSITE" id="PS51352">
    <property type="entry name" value="THIOREDOXIN_2"/>
    <property type="match status" value="1"/>
</dbReference>
<gene>
    <name evidence="7" type="ORF">GCM10010989_26330</name>
</gene>
<dbReference type="GO" id="GO:0015036">
    <property type="term" value="F:disulfide oxidoreductase activity"/>
    <property type="evidence" value="ECO:0007669"/>
    <property type="project" value="UniProtKB-ARBA"/>
</dbReference>
<sequence>MTDGIVQLGPIALAADRLLAVALMLAFLFAMDRIAVRSGRTDAKALGATLLVAIVAARAAYVAKHWTAFSYDYLDTIAIWQGGFVAWAGFVAAALFLGWRLRKGRALILAEAALALCALVWFAGAAALKPAPYPMPDLPALTTLEGEPFDTASLKGRPYVVNVWAIWCAPCRRELPMLTDEAARSDIPVLLANQREDAESIMLYFDDAGFLPSGVVLDEEGVLGRDLGNGTIPTTVFVDASGKVVTTHVGEISRAGFREEVAGISE</sequence>
<dbReference type="Pfam" id="PF08534">
    <property type="entry name" value="Redoxin"/>
    <property type="match status" value="1"/>
</dbReference>
<evidence type="ECO:0000259" key="6">
    <source>
        <dbReference type="PROSITE" id="PS51352"/>
    </source>
</evidence>
<dbReference type="Gene3D" id="3.40.30.10">
    <property type="entry name" value="Glutaredoxin"/>
    <property type="match status" value="1"/>
</dbReference>
<keyword evidence="8" id="KW-1185">Reference proteome</keyword>
<dbReference type="InterPro" id="IPR017937">
    <property type="entry name" value="Thioredoxin_CS"/>
</dbReference>
<evidence type="ECO:0000256" key="4">
    <source>
        <dbReference type="ARBA" id="ARBA00023284"/>
    </source>
</evidence>
<feature type="transmembrane region" description="Helical" evidence="5">
    <location>
        <begin position="78"/>
        <end position="99"/>
    </location>
</feature>
<dbReference type="InterPro" id="IPR036249">
    <property type="entry name" value="Thioredoxin-like_sf"/>
</dbReference>
<dbReference type="Proteomes" id="UP000598997">
    <property type="component" value="Unassembled WGS sequence"/>
</dbReference>
<dbReference type="InterPro" id="IPR013740">
    <property type="entry name" value="Redoxin"/>
</dbReference>
<dbReference type="EMBL" id="BMIO01000008">
    <property type="protein sequence ID" value="GGD50849.1"/>
    <property type="molecule type" value="Genomic_DNA"/>
</dbReference>
<keyword evidence="4" id="KW-0676">Redox-active center</keyword>
<feature type="transmembrane region" description="Helical" evidence="5">
    <location>
        <begin position="106"/>
        <end position="128"/>
    </location>
</feature>
<reference evidence="7 8" key="1">
    <citation type="journal article" date="2014" name="Int. J. Syst. Evol. Microbiol.">
        <title>Complete genome sequence of Corynebacterium casei LMG S-19264T (=DSM 44701T), isolated from a smear-ripened cheese.</title>
        <authorList>
            <consortium name="US DOE Joint Genome Institute (JGI-PGF)"/>
            <person name="Walter F."/>
            <person name="Albersmeier A."/>
            <person name="Kalinowski J."/>
            <person name="Ruckert C."/>
        </authorList>
    </citation>
    <scope>NUCLEOTIDE SEQUENCE [LARGE SCALE GENOMIC DNA]</scope>
    <source>
        <strain evidence="7 8">CGMCC 1.15358</strain>
    </source>
</reference>
<evidence type="ECO:0000256" key="3">
    <source>
        <dbReference type="ARBA" id="ARBA00023157"/>
    </source>
</evidence>
<keyword evidence="5" id="KW-0812">Transmembrane</keyword>
<comment type="subcellular location">
    <subcellularLocation>
        <location evidence="1">Cell envelope</location>
    </subcellularLocation>
</comment>
<keyword evidence="2" id="KW-0201">Cytochrome c-type biogenesis</keyword>
<name>A0A917DM93_9SPHN</name>
<dbReference type="PROSITE" id="PS00194">
    <property type="entry name" value="THIOREDOXIN_1"/>
    <property type="match status" value="1"/>
</dbReference>
<keyword evidence="5" id="KW-1133">Transmembrane helix</keyword>
<evidence type="ECO:0000256" key="5">
    <source>
        <dbReference type="SAM" id="Phobius"/>
    </source>
</evidence>
<dbReference type="CDD" id="cd02966">
    <property type="entry name" value="TlpA_like_family"/>
    <property type="match status" value="1"/>
</dbReference>
<dbReference type="OrthoDB" id="9799347at2"/>
<comment type="caution">
    <text evidence="7">The sequence shown here is derived from an EMBL/GenBank/DDBJ whole genome shotgun (WGS) entry which is preliminary data.</text>
</comment>
<evidence type="ECO:0000256" key="2">
    <source>
        <dbReference type="ARBA" id="ARBA00022748"/>
    </source>
</evidence>
<dbReference type="AlphaFoldDB" id="A0A917DM93"/>
<proteinExistence type="predicted"/>
<dbReference type="PANTHER" id="PTHR42852:SF6">
    <property type="entry name" value="THIOL:DISULFIDE INTERCHANGE PROTEIN DSBE"/>
    <property type="match status" value="1"/>
</dbReference>
<evidence type="ECO:0000313" key="7">
    <source>
        <dbReference type="EMBL" id="GGD50849.1"/>
    </source>
</evidence>
<dbReference type="InterPro" id="IPR013766">
    <property type="entry name" value="Thioredoxin_domain"/>
</dbReference>